<reference evidence="3" key="1">
    <citation type="submission" date="2022-11" db="UniProtKB">
        <authorList>
            <consortium name="WormBaseParasite"/>
        </authorList>
    </citation>
    <scope>IDENTIFICATION</scope>
</reference>
<accession>A0A914WYL9</accession>
<proteinExistence type="predicted"/>
<feature type="region of interest" description="Disordered" evidence="1">
    <location>
        <begin position="166"/>
        <end position="187"/>
    </location>
</feature>
<dbReference type="Proteomes" id="UP000887566">
    <property type="component" value="Unplaced"/>
</dbReference>
<feature type="compositionally biased region" description="Polar residues" evidence="1">
    <location>
        <begin position="90"/>
        <end position="100"/>
    </location>
</feature>
<evidence type="ECO:0000313" key="2">
    <source>
        <dbReference type="Proteomes" id="UP000887566"/>
    </source>
</evidence>
<feature type="region of interest" description="Disordered" evidence="1">
    <location>
        <begin position="68"/>
        <end position="102"/>
    </location>
</feature>
<protein>
    <submittedName>
        <fullName evidence="3">Uncharacterized protein</fullName>
    </submittedName>
</protein>
<name>A0A914WYL9_9BILA</name>
<evidence type="ECO:0000313" key="3">
    <source>
        <dbReference type="WBParaSite" id="PSAMB.scaffold560size47201.g6978.t1"/>
    </source>
</evidence>
<organism evidence="2 3">
    <name type="scientific">Plectus sambesii</name>
    <dbReference type="NCBI Taxonomy" id="2011161"/>
    <lineage>
        <taxon>Eukaryota</taxon>
        <taxon>Metazoa</taxon>
        <taxon>Ecdysozoa</taxon>
        <taxon>Nematoda</taxon>
        <taxon>Chromadorea</taxon>
        <taxon>Plectida</taxon>
        <taxon>Plectina</taxon>
        <taxon>Plectoidea</taxon>
        <taxon>Plectidae</taxon>
        <taxon>Plectus</taxon>
    </lineage>
</organism>
<dbReference type="WBParaSite" id="PSAMB.scaffold560size47201.g6978.t1">
    <property type="protein sequence ID" value="PSAMB.scaffold560size47201.g6978.t1"/>
    <property type="gene ID" value="PSAMB.scaffold560size47201.g6978"/>
</dbReference>
<sequence>MAAVADMHYFAAVFDRNMSIMYHEAKKLLEASGEEFPQGTGVMILTEDPAHFDDFNSDAYEVIEQTIGLSDEEPQYSDDEDAKYEKLTNSHETSSRTSQQEAEDDLIARALRQLTEAKEKAAEAVVQDITFTNSGGPRDQLTHELDHHLQHSTLGVQMAIDEFGERTQTLSRDQELPYVDARPRNGQ</sequence>
<feature type="compositionally biased region" description="Acidic residues" evidence="1">
    <location>
        <begin position="70"/>
        <end position="82"/>
    </location>
</feature>
<keyword evidence="2" id="KW-1185">Reference proteome</keyword>
<evidence type="ECO:0000256" key="1">
    <source>
        <dbReference type="SAM" id="MobiDB-lite"/>
    </source>
</evidence>
<dbReference type="AlphaFoldDB" id="A0A914WYL9"/>